<accession>A0AA44LJT4</accession>
<comment type="caution">
    <text evidence="1">The sequence shown here is derived from an EMBL/GenBank/DDBJ whole genome shotgun (WGS) entry which is preliminary data.</text>
</comment>
<gene>
    <name evidence="1" type="ORF">BWD41_05335</name>
</gene>
<evidence type="ECO:0008006" key="3">
    <source>
        <dbReference type="Google" id="ProtNLM"/>
    </source>
</evidence>
<dbReference type="Proteomes" id="UP000185597">
    <property type="component" value="Unassembled WGS sequence"/>
</dbReference>
<organism evidence="1 2">
    <name type="scientific">Citrobacter braakii</name>
    <dbReference type="NCBI Taxonomy" id="57706"/>
    <lineage>
        <taxon>Bacteria</taxon>
        <taxon>Pseudomonadati</taxon>
        <taxon>Pseudomonadota</taxon>
        <taxon>Gammaproteobacteria</taxon>
        <taxon>Enterobacterales</taxon>
        <taxon>Enterobacteriaceae</taxon>
        <taxon>Citrobacter</taxon>
        <taxon>Citrobacter freundii complex</taxon>
    </lineage>
</organism>
<dbReference type="AlphaFoldDB" id="A0AA44LJT4"/>
<evidence type="ECO:0000313" key="2">
    <source>
        <dbReference type="Proteomes" id="UP000185597"/>
    </source>
</evidence>
<reference evidence="1 2" key="1">
    <citation type="submission" date="2017-01" db="EMBL/GenBank/DDBJ databases">
        <title>First report of the plasmid-mediated mcr-1 gene in Citrobacter freudii.</title>
        <authorList>
            <person name="Liu J."/>
            <person name="Yang Y."/>
            <person name="Li Y."/>
            <person name="Liu D."/>
            <person name="Tuo H."/>
            <person name="Davis M."/>
            <person name="Zhang A."/>
        </authorList>
    </citation>
    <scope>NUCLEOTIDE SEQUENCE [LARGE SCALE GENOMIC DNA]</scope>
    <source>
        <strain evidence="1 2">SCC4</strain>
    </source>
</reference>
<name>A0AA44LJT4_CITBR</name>
<proteinExistence type="predicted"/>
<protein>
    <recommendedName>
        <fullName evidence="3">Morphogenetic protein</fullName>
    </recommendedName>
</protein>
<sequence>MTERPMIFNGEMVSAILDAGKTQTRRPVKFPHIDRDAMCELSGNELAGELLAGNYRNSPHGKPGDRIWVRETWWQAGQSYARYPDDDEYGWYGSRRVLFAADGNPPNEPNDHYPNGLGGGKFSAAKPNHLWRKRPSIHMPRWASRILLEITDVRVERLQAITLGDICKEIGCGLYDFRPATYGFQVWEELWESIYGEGSWQANPWVWVIEFKRIEGNSHATN</sequence>
<evidence type="ECO:0000313" key="1">
    <source>
        <dbReference type="EMBL" id="OLY71325.1"/>
    </source>
</evidence>
<dbReference type="EMBL" id="MTCP01000001">
    <property type="protein sequence ID" value="OLY71325.1"/>
    <property type="molecule type" value="Genomic_DNA"/>
</dbReference>